<evidence type="ECO:0008006" key="3">
    <source>
        <dbReference type="Google" id="ProtNLM"/>
    </source>
</evidence>
<dbReference type="Proteomes" id="UP000175989">
    <property type="component" value="Unassembled WGS sequence"/>
</dbReference>
<proteinExistence type="predicted"/>
<dbReference type="AlphaFoldDB" id="A0A1E7WZ99"/>
<organism evidence="1 2">
    <name type="scientific">Duganella phyllosphaerae</name>
    <dbReference type="NCBI Taxonomy" id="762836"/>
    <lineage>
        <taxon>Bacteria</taxon>
        <taxon>Pseudomonadati</taxon>
        <taxon>Pseudomonadota</taxon>
        <taxon>Betaproteobacteria</taxon>
        <taxon>Burkholderiales</taxon>
        <taxon>Oxalobacteraceae</taxon>
        <taxon>Telluria group</taxon>
        <taxon>Duganella</taxon>
    </lineage>
</organism>
<reference evidence="2" key="1">
    <citation type="journal article" date="2016" name="Front. Microbiol.">
        <title>Molecular Keys to the Janthinobacterium and Duganella spp. Interaction with the Plant Pathogen Fusarium graminearum.</title>
        <authorList>
            <person name="Haack F.S."/>
            <person name="Poehlein A."/>
            <person name="Kroger C."/>
            <person name="Voigt C.A."/>
            <person name="Piepenbring M."/>
            <person name="Bode H.B."/>
            <person name="Daniel R."/>
            <person name="Schafer W."/>
            <person name="Streit W.R."/>
        </authorList>
    </citation>
    <scope>NUCLEOTIDE SEQUENCE [LARGE SCALE GENOMIC DNA]</scope>
    <source>
        <strain evidence="2">T54</strain>
    </source>
</reference>
<name>A0A1E7WZ99_9BURK</name>
<gene>
    <name evidence="1" type="ORF">DUPY_15920</name>
</gene>
<dbReference type="RefSeq" id="WP_070247308.1">
    <property type="nucleotide sequence ID" value="NZ_LROM01000067.1"/>
</dbReference>
<comment type="caution">
    <text evidence="1">The sequence shown here is derived from an EMBL/GenBank/DDBJ whole genome shotgun (WGS) entry which is preliminary data.</text>
</comment>
<keyword evidence="2" id="KW-1185">Reference proteome</keyword>
<evidence type="ECO:0000313" key="2">
    <source>
        <dbReference type="Proteomes" id="UP000175989"/>
    </source>
</evidence>
<sequence length="136" mass="14595">MTTRRQRYIDELINAFEAAGVPAAIERTVDGAFSREEGVVLVVHRGRERPTTSISGSAKRDCELRLGVVTRGDDPEGSADSVLAVAHPILMAFKSEGLFTVSETGTDEPKFADGKVCLITAHYVIQYKSGPGTLGT</sequence>
<evidence type="ECO:0000313" key="1">
    <source>
        <dbReference type="EMBL" id="OFA05189.1"/>
    </source>
</evidence>
<dbReference type="EMBL" id="LROM01000067">
    <property type="protein sequence ID" value="OFA05189.1"/>
    <property type="molecule type" value="Genomic_DNA"/>
</dbReference>
<accession>A0A1E7WZ99</accession>
<dbReference type="OrthoDB" id="9132606at2"/>
<protein>
    <recommendedName>
        <fullName evidence="3">Gp37 protein</fullName>
    </recommendedName>
</protein>